<feature type="compositionally biased region" description="Acidic residues" evidence="1">
    <location>
        <begin position="148"/>
        <end position="160"/>
    </location>
</feature>
<evidence type="ECO:0000313" key="3">
    <source>
        <dbReference type="Proteomes" id="UP001642720"/>
    </source>
</evidence>
<proteinExistence type="predicted"/>
<sequence length="160" mass="17775">MLRPPTQHPYVHFPQMRHSPLPQRPSNPHPPCIRHHSRLRLGNILRRPPPLLHIPQPRRRRRPNCTALLPGNHLELIVRRWRLPQLVEALLRVKSAPGTPPAVPRDEDEGAVPRHPPAAAPDGAVAGGGHQEAAAAAADVEEEACRADDEEGEEWDDDVG</sequence>
<keyword evidence="3" id="KW-1185">Reference proteome</keyword>
<dbReference type="RefSeq" id="XP_073563004.1">
    <property type="nucleotide sequence ID" value="XM_073698468.1"/>
</dbReference>
<gene>
    <name evidence="2" type="ORF">CCMA1212_001028</name>
</gene>
<dbReference type="Proteomes" id="UP001642720">
    <property type="component" value="Unassembled WGS sequence"/>
</dbReference>
<protein>
    <submittedName>
        <fullName evidence="2">Uncharacterized protein</fullName>
    </submittedName>
</protein>
<evidence type="ECO:0000256" key="1">
    <source>
        <dbReference type="SAM" id="MobiDB-lite"/>
    </source>
</evidence>
<feature type="region of interest" description="Disordered" evidence="1">
    <location>
        <begin position="1"/>
        <end position="30"/>
    </location>
</feature>
<evidence type="ECO:0000313" key="2">
    <source>
        <dbReference type="EMBL" id="TFB06803.1"/>
    </source>
</evidence>
<name>A0ABY2HET4_9HYPO</name>
<accession>A0ABY2HET4</accession>
<dbReference type="EMBL" id="PPTA01000001">
    <property type="protein sequence ID" value="TFB06803.1"/>
    <property type="molecule type" value="Genomic_DNA"/>
</dbReference>
<feature type="region of interest" description="Disordered" evidence="1">
    <location>
        <begin position="93"/>
        <end position="160"/>
    </location>
</feature>
<dbReference type="GeneID" id="300572918"/>
<comment type="caution">
    <text evidence="2">The sequence shown here is derived from an EMBL/GenBank/DDBJ whole genome shotgun (WGS) entry which is preliminary data.</text>
</comment>
<reference evidence="2 3" key="1">
    <citation type="submission" date="2018-01" db="EMBL/GenBank/DDBJ databases">
        <title>Genome characterization of the sugarcane-associated fungus Trichoderma ghanense CCMA-1212 and their application in lignocelulose bioconversion.</title>
        <authorList>
            <person name="Steindorff A.S."/>
            <person name="Mendes T.D."/>
            <person name="Vilela E.S.D."/>
            <person name="Rodrigues D.S."/>
            <person name="Formighieri E.F."/>
            <person name="Melo I.S."/>
            <person name="Favaro L.C.L."/>
        </authorList>
    </citation>
    <scope>NUCLEOTIDE SEQUENCE [LARGE SCALE GENOMIC DNA]</scope>
    <source>
        <strain evidence="2 3">CCMA-1212</strain>
    </source>
</reference>
<organism evidence="2 3">
    <name type="scientific">Trichoderma ghanense</name>
    <dbReference type="NCBI Taxonomy" id="65468"/>
    <lineage>
        <taxon>Eukaryota</taxon>
        <taxon>Fungi</taxon>
        <taxon>Dikarya</taxon>
        <taxon>Ascomycota</taxon>
        <taxon>Pezizomycotina</taxon>
        <taxon>Sordariomycetes</taxon>
        <taxon>Hypocreomycetidae</taxon>
        <taxon>Hypocreales</taxon>
        <taxon>Hypocreaceae</taxon>
        <taxon>Trichoderma</taxon>
    </lineage>
</organism>